<keyword evidence="1" id="KW-0175">Coiled coil</keyword>
<sequence>MGKNEKVELNTCFNIKTEEEPIETNAAPFELDNKLEEFIQVFGEEVRLLKEEKKGRTKVDIVKEDEIVVEKDINLIIRIDALEKERDEALKVGEELTRIVVSQEKEFNKRIRKVLMEVEKKDKKYQALKEDLLRKENAFKTSKVKECNLIVELDQAKCLIEVLTKGPTKNEEVSSSKLTKKSHKRPHPKKKKGEMEEFIGEGMSDFEQLGWLMDHATMEIGTKEEPEDDVINMLVWANSESHMEEESE</sequence>
<reference evidence="3" key="1">
    <citation type="journal article" date="2022" name="Plant J.">
        <title>Strategies of tolerance reflected in two North American maple genomes.</title>
        <authorList>
            <person name="McEvoy S.L."/>
            <person name="Sezen U.U."/>
            <person name="Trouern-Trend A."/>
            <person name="McMahon S.M."/>
            <person name="Schaberg P.G."/>
            <person name="Yang J."/>
            <person name="Wegrzyn J.L."/>
            <person name="Swenson N.G."/>
        </authorList>
    </citation>
    <scope>NUCLEOTIDE SEQUENCE</scope>
    <source>
        <strain evidence="3">91603</strain>
    </source>
</reference>
<reference evidence="3" key="2">
    <citation type="submission" date="2023-02" db="EMBL/GenBank/DDBJ databases">
        <authorList>
            <person name="Swenson N.G."/>
            <person name="Wegrzyn J.L."/>
            <person name="Mcevoy S.L."/>
        </authorList>
    </citation>
    <scope>NUCLEOTIDE SEQUENCE</scope>
    <source>
        <strain evidence="3">91603</strain>
        <tissue evidence="3">Leaf</tissue>
    </source>
</reference>
<keyword evidence="4" id="KW-1185">Reference proteome</keyword>
<feature type="compositionally biased region" description="Basic residues" evidence="2">
    <location>
        <begin position="178"/>
        <end position="192"/>
    </location>
</feature>
<feature type="coiled-coil region" evidence="1">
    <location>
        <begin position="79"/>
        <end position="138"/>
    </location>
</feature>
<evidence type="ECO:0000313" key="4">
    <source>
        <dbReference type="Proteomes" id="UP001064489"/>
    </source>
</evidence>
<evidence type="ECO:0000256" key="2">
    <source>
        <dbReference type="SAM" id="MobiDB-lite"/>
    </source>
</evidence>
<protein>
    <submittedName>
        <fullName evidence="3">Uncharacterized protein</fullName>
    </submittedName>
</protein>
<proteinExistence type="predicted"/>
<evidence type="ECO:0000313" key="3">
    <source>
        <dbReference type="EMBL" id="KAI9169558.1"/>
    </source>
</evidence>
<gene>
    <name evidence="3" type="ORF">LWI28_014023</name>
</gene>
<accession>A0AAD5ILQ7</accession>
<evidence type="ECO:0000256" key="1">
    <source>
        <dbReference type="SAM" id="Coils"/>
    </source>
</evidence>
<dbReference type="Proteomes" id="UP001064489">
    <property type="component" value="Chromosome 7"/>
</dbReference>
<name>A0AAD5ILQ7_ACENE</name>
<organism evidence="3 4">
    <name type="scientific">Acer negundo</name>
    <name type="common">Box elder</name>
    <dbReference type="NCBI Taxonomy" id="4023"/>
    <lineage>
        <taxon>Eukaryota</taxon>
        <taxon>Viridiplantae</taxon>
        <taxon>Streptophyta</taxon>
        <taxon>Embryophyta</taxon>
        <taxon>Tracheophyta</taxon>
        <taxon>Spermatophyta</taxon>
        <taxon>Magnoliopsida</taxon>
        <taxon>eudicotyledons</taxon>
        <taxon>Gunneridae</taxon>
        <taxon>Pentapetalae</taxon>
        <taxon>rosids</taxon>
        <taxon>malvids</taxon>
        <taxon>Sapindales</taxon>
        <taxon>Sapindaceae</taxon>
        <taxon>Hippocastanoideae</taxon>
        <taxon>Acereae</taxon>
        <taxon>Acer</taxon>
    </lineage>
</organism>
<dbReference type="AlphaFoldDB" id="A0AAD5ILQ7"/>
<feature type="region of interest" description="Disordered" evidence="2">
    <location>
        <begin position="170"/>
        <end position="195"/>
    </location>
</feature>
<dbReference type="EMBL" id="JAJSOW010000104">
    <property type="protein sequence ID" value="KAI9169558.1"/>
    <property type="molecule type" value="Genomic_DNA"/>
</dbReference>
<comment type="caution">
    <text evidence="3">The sequence shown here is derived from an EMBL/GenBank/DDBJ whole genome shotgun (WGS) entry which is preliminary data.</text>
</comment>